<name>A0A1X1JTR6_STRMT</name>
<dbReference type="NCBIfam" id="TIGR01538">
    <property type="entry name" value="portal_SPP1"/>
    <property type="match status" value="1"/>
</dbReference>
<dbReference type="Pfam" id="PF05133">
    <property type="entry name" value="SPP1_portal"/>
    <property type="match status" value="1"/>
</dbReference>
<reference evidence="3" key="2">
    <citation type="submission" date="2017-04" db="EMBL/GenBank/DDBJ databases">
        <authorList>
            <person name="Afonso C.L."/>
            <person name="Miller P.J."/>
            <person name="Scott M.A."/>
            <person name="Spackman E."/>
            <person name="Goraichik I."/>
            <person name="Dimitrov K.M."/>
            <person name="Suarez D.L."/>
            <person name="Swayne D.E."/>
        </authorList>
    </citation>
    <scope>NUCLEOTIDE SEQUENCE</scope>
    <source>
        <strain evidence="3">RH_777_07</strain>
    </source>
</reference>
<feature type="region of interest" description="Disordered" evidence="1">
    <location>
        <begin position="440"/>
        <end position="475"/>
    </location>
</feature>
<dbReference type="EMBL" id="NCVD01000043">
    <property type="protein sequence ID" value="ORO90548.1"/>
    <property type="molecule type" value="Genomic_DNA"/>
</dbReference>
<gene>
    <name evidence="2" type="ORF">B7702_02115</name>
    <name evidence="3" type="ORF">B7702_02510</name>
</gene>
<sequence>MLSNWFKWLIRRLLIKNTTQNEILEIEIKEHQNSEKVSTMKEAYNYYRNRTDIRNKKVDVDWRTNSRIELGLFKKLVDQKVGYLFSKQPTISLEGEESQDFLDSVFDEDLLSTIKSLGKEAVMKGIAYGLPYYDENGRLRLFKIPSEQIIPFWKDERHLELSAFVRVYKQAVYESGVKKTKTFVEYYDEQGITDYIWTGSHLELNPLSKETKGNFYYVNADGTRIPYTWEKVPLIPFRYNEYEDGLLVQTKSLIDNIQLQMSTNADMLADMPKLIYVLKNYQGADLGEFMNNLNKFRSIKVSSDGGVDTLQADNDTSGVEADIERSRKFLYEAARAIDTQDDNLGNASGQALKWRYTDLDLDCNELENEFQKGIKQFLWFVEQYAANKGVAFDSSKFTYVFNRDIISNESEAIQDCVNSIGILDDLSIREQHPWYQPEVEKRLKEQQEQGQDPYSQTNFKKVDEDHDDREQEKDR</sequence>
<dbReference type="RefSeq" id="WP_084946645.1">
    <property type="nucleotide sequence ID" value="NZ_NCVD01000043.1"/>
</dbReference>
<dbReference type="Proteomes" id="UP000193849">
    <property type="component" value="Unassembled WGS sequence"/>
</dbReference>
<dbReference type="EMBL" id="NCVD01000043">
    <property type="protein sequence ID" value="ORO90473.1"/>
    <property type="molecule type" value="Genomic_DNA"/>
</dbReference>
<proteinExistence type="predicted"/>
<evidence type="ECO:0000313" key="2">
    <source>
        <dbReference type="EMBL" id="ORO90473.1"/>
    </source>
</evidence>
<organism evidence="3 4">
    <name type="scientific">Streptococcus mitis</name>
    <dbReference type="NCBI Taxonomy" id="28037"/>
    <lineage>
        <taxon>Bacteria</taxon>
        <taxon>Bacillati</taxon>
        <taxon>Bacillota</taxon>
        <taxon>Bacilli</taxon>
        <taxon>Lactobacillales</taxon>
        <taxon>Streptococcaceae</taxon>
        <taxon>Streptococcus</taxon>
        <taxon>Streptococcus mitis group</taxon>
    </lineage>
</organism>
<feature type="compositionally biased region" description="Basic and acidic residues" evidence="1">
    <location>
        <begin position="460"/>
        <end position="475"/>
    </location>
</feature>
<dbReference type="InterPro" id="IPR021145">
    <property type="entry name" value="Portal_protein_SPP1_Gp6-like"/>
</dbReference>
<protein>
    <submittedName>
        <fullName evidence="3">Phage portal protein</fullName>
    </submittedName>
</protein>
<evidence type="ECO:0000256" key="1">
    <source>
        <dbReference type="SAM" id="MobiDB-lite"/>
    </source>
</evidence>
<reference evidence="3 4" key="1">
    <citation type="journal article" date="2016" name="Eur. J. Clin. Microbiol. Infect. Dis.">
        <title>Whole genome sequencing as a tool for phylogenetic analysis of clinical strains of Mitis group streptococci.</title>
        <authorList>
            <person name="Rasmussen L.H."/>
            <person name="Dargis R."/>
            <person name="Hojholt K."/>
            <person name="Christensen J.J."/>
            <person name="Skovgaard O."/>
            <person name="Justesen U.S."/>
            <person name="Rosenvinge F.S."/>
            <person name="Moser C."/>
            <person name="Lukjancenko O."/>
            <person name="Rasmussen S."/>
            <person name="Nielsen X.C."/>
        </authorList>
    </citation>
    <scope>NUCLEOTIDE SEQUENCE [LARGE SCALE GENOMIC DNA]</scope>
    <source>
        <strain evidence="3 4">RH_777_07</strain>
    </source>
</reference>
<evidence type="ECO:0000313" key="4">
    <source>
        <dbReference type="Proteomes" id="UP000193849"/>
    </source>
</evidence>
<dbReference type="InterPro" id="IPR006428">
    <property type="entry name" value="Portal_SPP1-type"/>
</dbReference>
<feature type="compositionally biased region" description="Polar residues" evidence="1">
    <location>
        <begin position="448"/>
        <end position="459"/>
    </location>
</feature>
<dbReference type="AlphaFoldDB" id="A0A1X1JTR6"/>
<accession>A0A1X1JTR6</accession>
<comment type="caution">
    <text evidence="3">The sequence shown here is derived from an EMBL/GenBank/DDBJ whole genome shotgun (WGS) entry which is preliminary data.</text>
</comment>
<evidence type="ECO:0000313" key="3">
    <source>
        <dbReference type="EMBL" id="ORO90548.1"/>
    </source>
</evidence>